<dbReference type="Gene3D" id="2.130.10.10">
    <property type="entry name" value="YVTN repeat-like/Quinoprotein amine dehydrogenase"/>
    <property type="match status" value="1"/>
</dbReference>
<dbReference type="InterPro" id="IPR028884">
    <property type="entry name" value="Trm82"/>
</dbReference>
<dbReference type="GO" id="GO:0005634">
    <property type="term" value="C:nucleus"/>
    <property type="evidence" value="ECO:0007669"/>
    <property type="project" value="UniProtKB-SubCell"/>
</dbReference>
<evidence type="ECO:0000256" key="5">
    <source>
        <dbReference type="ARBA" id="ARBA00023242"/>
    </source>
</evidence>
<keyword evidence="4" id="KW-0677">Repeat</keyword>
<dbReference type="GO" id="GO:0036265">
    <property type="term" value="P:RNA (guanine-N7)-methylation"/>
    <property type="evidence" value="ECO:0007669"/>
    <property type="project" value="InterPro"/>
</dbReference>
<dbReference type="InterPro" id="IPR001680">
    <property type="entry name" value="WD40_rpt"/>
</dbReference>
<evidence type="ECO:0000256" key="3">
    <source>
        <dbReference type="ARBA" id="ARBA00022694"/>
    </source>
</evidence>
<evidence type="ECO:0000313" key="8">
    <source>
        <dbReference type="Proteomes" id="UP001249851"/>
    </source>
</evidence>
<feature type="repeat" description="WD" evidence="6">
    <location>
        <begin position="149"/>
        <end position="171"/>
    </location>
</feature>
<reference evidence="7" key="1">
    <citation type="journal article" date="2023" name="G3 (Bethesda)">
        <title>Whole genome assembly and annotation of the endangered Caribbean coral Acropora cervicornis.</title>
        <authorList>
            <person name="Selwyn J.D."/>
            <person name="Vollmer S.V."/>
        </authorList>
    </citation>
    <scope>NUCLEOTIDE SEQUENCE</scope>
    <source>
        <strain evidence="7">K2</strain>
    </source>
</reference>
<keyword evidence="8" id="KW-1185">Reference proteome</keyword>
<evidence type="ECO:0000256" key="6">
    <source>
        <dbReference type="PROSITE-ProRule" id="PRU00221"/>
    </source>
</evidence>
<dbReference type="GO" id="GO:0005829">
    <property type="term" value="C:cytosol"/>
    <property type="evidence" value="ECO:0007669"/>
    <property type="project" value="TreeGrafter"/>
</dbReference>
<dbReference type="InterPro" id="IPR036322">
    <property type="entry name" value="WD40_repeat_dom_sf"/>
</dbReference>
<keyword evidence="5" id="KW-0539">Nucleus</keyword>
<evidence type="ECO:0000313" key="7">
    <source>
        <dbReference type="EMBL" id="KAK2568277.1"/>
    </source>
</evidence>
<evidence type="ECO:0000256" key="1">
    <source>
        <dbReference type="ARBA" id="ARBA00004123"/>
    </source>
</evidence>
<dbReference type="SUPFAM" id="SSF50978">
    <property type="entry name" value="WD40 repeat-like"/>
    <property type="match status" value="1"/>
</dbReference>
<dbReference type="Proteomes" id="UP001249851">
    <property type="component" value="Unassembled WGS sequence"/>
</dbReference>
<sequence>MTHVTYNQDKRLISVLWDMVYSAVFHPPGSCFPFVLHKKSYLYGRQITGNCLTKGIHYNLDEVVRRTTVVLFTHKEDYVIVANKGGEVYRLSRKGASVGTCFYDFGHDRDEKIRVSCYPNSYNIHSFWLGSLDFISCLALLETESQDILVSGGGDGFVRFWKTKSGQQIMAMKIDEEVENIKQEQEKQAAAVLHLKVLLNWKIIPMNKYDLLHRMMCQTALLYPA</sequence>
<evidence type="ECO:0000256" key="2">
    <source>
        <dbReference type="ARBA" id="ARBA00022574"/>
    </source>
</evidence>
<accession>A0AAD9VBT1</accession>
<proteinExistence type="predicted"/>
<dbReference type="GO" id="GO:0043527">
    <property type="term" value="C:tRNA methyltransferase complex"/>
    <property type="evidence" value="ECO:0007669"/>
    <property type="project" value="TreeGrafter"/>
</dbReference>
<protein>
    <submittedName>
        <fullName evidence="7">tRNA (Guanine-N(7)-)-methyltransferase non-catalytic subunit WDR4</fullName>
    </submittedName>
</protein>
<keyword evidence="2 6" id="KW-0853">WD repeat</keyword>
<organism evidence="7 8">
    <name type="scientific">Acropora cervicornis</name>
    <name type="common">Staghorn coral</name>
    <dbReference type="NCBI Taxonomy" id="6130"/>
    <lineage>
        <taxon>Eukaryota</taxon>
        <taxon>Metazoa</taxon>
        <taxon>Cnidaria</taxon>
        <taxon>Anthozoa</taxon>
        <taxon>Hexacorallia</taxon>
        <taxon>Scleractinia</taxon>
        <taxon>Astrocoeniina</taxon>
        <taxon>Acroporidae</taxon>
        <taxon>Acropora</taxon>
    </lineage>
</organism>
<keyword evidence="3" id="KW-0819">tRNA processing</keyword>
<comment type="caution">
    <text evidence="7">The sequence shown here is derived from an EMBL/GenBank/DDBJ whole genome shotgun (WGS) entry which is preliminary data.</text>
</comment>
<dbReference type="AlphaFoldDB" id="A0AAD9VBT1"/>
<dbReference type="InterPro" id="IPR015943">
    <property type="entry name" value="WD40/YVTN_repeat-like_dom_sf"/>
</dbReference>
<comment type="subcellular location">
    <subcellularLocation>
        <location evidence="1">Nucleus</location>
    </subcellularLocation>
</comment>
<dbReference type="PROSITE" id="PS50082">
    <property type="entry name" value="WD_REPEATS_2"/>
    <property type="match status" value="1"/>
</dbReference>
<dbReference type="EMBL" id="JARQWQ010000012">
    <property type="protein sequence ID" value="KAK2568277.1"/>
    <property type="molecule type" value="Genomic_DNA"/>
</dbReference>
<dbReference type="GO" id="GO:0006400">
    <property type="term" value="P:tRNA modification"/>
    <property type="evidence" value="ECO:0007669"/>
    <property type="project" value="TreeGrafter"/>
</dbReference>
<reference evidence="7" key="2">
    <citation type="journal article" date="2023" name="Science">
        <title>Genomic signatures of disease resistance in endangered staghorn corals.</title>
        <authorList>
            <person name="Vollmer S.V."/>
            <person name="Selwyn J.D."/>
            <person name="Despard B.A."/>
            <person name="Roesel C.L."/>
        </authorList>
    </citation>
    <scope>NUCLEOTIDE SEQUENCE</scope>
    <source>
        <strain evidence="7">K2</strain>
    </source>
</reference>
<evidence type="ECO:0000256" key="4">
    <source>
        <dbReference type="ARBA" id="ARBA00022737"/>
    </source>
</evidence>
<name>A0AAD9VBT1_ACRCE</name>
<dbReference type="PANTHER" id="PTHR16288">
    <property type="entry name" value="WD40 REPEAT PROTEIN 4"/>
    <property type="match status" value="1"/>
</dbReference>
<gene>
    <name evidence="7" type="ORF">P5673_007284</name>
</gene>
<dbReference type="PANTHER" id="PTHR16288:SF0">
    <property type="entry name" value="TRNA (GUANINE-N(7)-)-METHYLTRANSFERASE NON-CATALYTIC SUBUNIT WDR4"/>
    <property type="match status" value="1"/>
</dbReference>